<dbReference type="GO" id="GO:0005730">
    <property type="term" value="C:nucleolus"/>
    <property type="evidence" value="ECO:0007669"/>
    <property type="project" value="UniProtKB-SubCell"/>
</dbReference>
<dbReference type="InterPro" id="IPR048617">
    <property type="entry name" value="MDN1_AAA_lid_4"/>
</dbReference>
<dbReference type="FunFam" id="3.40.50.300:FF:000142">
    <property type="entry name" value="Midasin"/>
    <property type="match status" value="1"/>
</dbReference>
<reference evidence="13 14" key="1">
    <citation type="submission" date="2017-04" db="EMBL/GenBank/DDBJ databases">
        <title>Draft genome of the yeast Clavispora lusitaniae type strain CBS 6936.</title>
        <authorList>
            <person name="Durrens P."/>
            <person name="Klopp C."/>
            <person name="Biteau N."/>
            <person name="Fitton-Ouhabi V."/>
            <person name="Dementhon K."/>
            <person name="Accoceberry I."/>
            <person name="Sherman D.J."/>
            <person name="Noel T."/>
        </authorList>
    </citation>
    <scope>NUCLEOTIDE SEQUENCE [LARGE SCALE GENOMIC DNA]</scope>
    <source>
        <strain evidence="13 14">CBS 6936</strain>
    </source>
</reference>
<dbReference type="PANTHER" id="PTHR48103">
    <property type="entry name" value="MIDASIN-RELATED"/>
    <property type="match status" value="1"/>
</dbReference>
<dbReference type="InterPro" id="IPR011704">
    <property type="entry name" value="ATPase_dyneun-rel_AAA"/>
</dbReference>
<feature type="compositionally biased region" description="Acidic residues" evidence="11">
    <location>
        <begin position="4575"/>
        <end position="4591"/>
    </location>
</feature>
<keyword evidence="7 10" id="KW-0067">ATP-binding</keyword>
<dbReference type="Pfam" id="PF17867">
    <property type="entry name" value="AAA_lid_7"/>
    <property type="match status" value="3"/>
</dbReference>
<comment type="function">
    <text evidence="10">Nuclear chaperone required for maturation and nuclear export of pre-60S ribosome subunits.</text>
</comment>
<dbReference type="GO" id="GO:0016887">
    <property type="term" value="F:ATP hydrolysis activity"/>
    <property type="evidence" value="ECO:0007669"/>
    <property type="project" value="InterPro"/>
</dbReference>
<feature type="domain" description="VWFA" evidence="12">
    <location>
        <begin position="4759"/>
        <end position="4955"/>
    </location>
</feature>
<dbReference type="GO" id="GO:0000055">
    <property type="term" value="P:ribosomal large subunit export from nucleus"/>
    <property type="evidence" value="ECO:0007669"/>
    <property type="project" value="TreeGrafter"/>
</dbReference>
<dbReference type="Pfam" id="PF17865">
    <property type="entry name" value="AAA_lid_5"/>
    <property type="match status" value="1"/>
</dbReference>
<proteinExistence type="inferred from homology"/>
<keyword evidence="5" id="KW-0597">Phosphoprotein</keyword>
<evidence type="ECO:0000256" key="11">
    <source>
        <dbReference type="SAM" id="MobiDB-lite"/>
    </source>
</evidence>
<comment type="caution">
    <text evidence="13">The sequence shown here is derived from an EMBL/GenBank/DDBJ whole genome shotgun (WGS) entry which is preliminary data.</text>
</comment>
<feature type="compositionally biased region" description="Acidic residues" evidence="11">
    <location>
        <begin position="4304"/>
        <end position="4344"/>
    </location>
</feature>
<evidence type="ECO:0000256" key="5">
    <source>
        <dbReference type="ARBA" id="ARBA00022553"/>
    </source>
</evidence>
<keyword evidence="8 10" id="KW-0143">Chaperone</keyword>
<evidence type="ECO:0000256" key="3">
    <source>
        <dbReference type="ARBA" id="ARBA00007188"/>
    </source>
</evidence>
<dbReference type="InterPro" id="IPR002035">
    <property type="entry name" value="VWF_A"/>
</dbReference>
<evidence type="ECO:0000256" key="7">
    <source>
        <dbReference type="ARBA" id="ARBA00022840"/>
    </source>
</evidence>
<feature type="compositionally biased region" description="Acidic residues" evidence="11">
    <location>
        <begin position="4274"/>
        <end position="4289"/>
    </location>
</feature>
<dbReference type="Gene3D" id="3.40.50.300">
    <property type="entry name" value="P-loop containing nucleotide triphosphate hydrolases"/>
    <property type="match status" value="6"/>
</dbReference>
<feature type="compositionally biased region" description="Basic and acidic residues" evidence="11">
    <location>
        <begin position="4485"/>
        <end position="4509"/>
    </location>
</feature>
<dbReference type="GO" id="GO:0000027">
    <property type="term" value="P:ribosomal large subunit assembly"/>
    <property type="evidence" value="ECO:0007669"/>
    <property type="project" value="InterPro"/>
</dbReference>
<sequence length="4966" mass="561418">MNHSITINVAEANQRYKAFAEKFPQKKVPSAFQFETKKSISENLNNLALFALHHDATIPVLYAYKPIFLDLVARWIENPDTFESGYVQLHGQKHSPQFPGSTILLALSRMTELFPESDSLVEKYVDQLALFDQIDRALSKNVAPTELHLALLAIFRIYSGKPHKFKAYIRPQTLHHILTLSEDYSIAKFLCVSILSSYLEASEQAKTEMMNTYIKEGPLLGTYDANYTIDYRFISLVEAKRLSNFTSLPTSVSCKESLAYKINSTDLSPHIVSVCGVLITRRSDSLVQDSSDCVETENSVHVLRTLAKMIQNHKPVMLYGKAGSGKTFLISQLAKNLGYHDSIVKIHLGEQTDAKLLLGTYTSGDKPGSFLWRSGVLTTAVKEGKWVLVEDIDKAPTEVLSILLTLLEKRELSIPSRGEVIKAHSGFQLISTVRTQDESRVPDMIGSRLWELVEVKVPSEMELRSILATKFPLLKNLIVKFITVYNKVLHIYSMPSFISLNKGSHPRVISTRDLMKFCSRCSCMLQNRGVTSSEQLLESSIYENIFAEAVECFGSAITEHNALIPLVNAIGEILEVPSSRINLFLDTYVPSLHIDDEKIEIGRAVLKKSVADKALYVKKKTGTNTDFARTKHSKRLMEQIGVAVEMVDSVLLVGETGTGKTTVVQEIAKMMNKKLTVINVSQQTESGDLLGGYKPVNTKTVAIPLQEVFESLFLATFSQKKNAKFSALLTKCFNKNRWKNVIKLWNEAIKMAREFLSKVEDSDEDIKEEGGPKKKRKLRSSEKSVLLQKWLEFKESIESFETQAANLESSFVFSFVEGSLVKAVRNGEWLLLDEINLASPDTLESIADLLSENLDQRSVLLSERGDTEAVKAHPEFRIFGCMNPSTDVGKKDLPLSIRSRFTEIYVHSPDRDREDLLSIIDKYIARYSVGDEWAGNDIAELYMEAKNLAEANKIVDGANQKPHFSIRTLTRTLIYVRDIVGIYGLRRALYEGFCMAFLTLLDIDSEKLLKPIIEKYTIGKLKNAKQIVSRCPPAPSSNPDEYVQFKHYWMKRGPGEIGSPNYIITPFVEKNLLNLVRATASRKFPVLVQGPTSAGKTSMISYLASITGHKFVRINNHEHTDLQEYLGTYVSDSSGKLVFREGVLVEALRKGHWIVLDELNLAPTDVLEALNRLLDDNRELFIPETQEVIHPHPDFMLFATQNPPGLYGGRKVLSRAFRNRFLELHFDDIPQDELEIILKERCQIAPSYSKKIVEVYKQLSIRRQSSRLFEQKNSFATLRDLFRWALREAVGYEELAANGYMLLAERVRNDEEKQVVKEAIEKVMRVKLDMDSYYEKLENKDLMSLESSIVWTKAMRRLAVLVETSIKNKEPLLLVGETGCGKTTVCQVLAQLMGRKLITVNAHQNTETGDILGAQRPLRNRFEVRAELLKSLVAFFTSANIEIAIENANTEDLVKKYKQVKTKVLEDESNDIGKEDVALIDEKIKNSSALFEWMDGPLIQAMKSGDFFLLDEISLADDSVLERLNSVLEPERSLLLAEKGTEDAFLTAKDTFQFLATMNPGGDYGKKELSPALRNRFTEIWVPSMDDFNDVKLIVSSRLSPQFSSLCEPLVSFSYWFGNRLGNGNANSGVISLRDILAWVEFINSCDNSIVPEAALIHGASMVFIDALGTNNTAYLAENEEKLAQYKKECVNELSGIIGSNLDKYLESKSCQVELNIEALKAGLFSIPRLPNEKWDDPFNLHAPTTSANAMRVIRAMQVHKPILLEGSPGVGKTSLISAIAKATGNPLIRINLSEQTDLIDLFGSDAPVEGGQTGEFVWRDAPFLRAMKNGEWVLLDEMNLASQSVLEGLNACLDHRGEAYIPELDRSFPRHPDFKVFAAQNPQYQGGGRKGLPKSFVNRFTVVYVDTLKSEDLVLISHQLFPNIPSEDCSKMIAFMSKLEEEVVIKKTWGTSGGPWEFNLRDTLRWLSLYNSKHNFIKEGLTLGDFLNMIVCQRFRAPEDRTHVIEIFNSIFGKQESKDPFYALGPDYVQAGGALIKRRDTIQNSNSVDRINFIPLQSNFQVIESAIRSVNENIPLILTGPTKSGKTELVRFLANVVGVKLCEFAMNSDVDSMDILGGYEQVDLTRAITEITSSVYEILDELVVLNLQVSTAEPLLLSRSLSLLQFLETTAVTAENFDTFVSHFKGFLSLYSNEKLTKILEEALDLAKRLKETATVKFKWFDGLLVQSVMRGDWLVLDNANLCNASVLDRLNSLLETNGSLIINECSAPDGSPRVLKPHPNFRLFLTVDPKYGELSRAMRNRCIEVYMESLDQRSTSFDKKCLGIEAEKYEEEKSKTDIAEQLEHLQVSEESSAVLPLTAFVSCTDSSMRSLVLLHDVIIEANEDIIVSALSGVLTLSQVRTFDAWMSVALEIDEFSNTEKDLLQQLLDLVSHLSESGFVSQMEKLYSTTDESKITPSSFARNQSLHPLINNYITGYISQNASHIVSGEPTMALQVASGLVMSQIYLAKLNTKAMQGKVSDLSFLEMSAAHNLGRNIKKVPKIDIYGYVKSLSIFISQVFNASLNDFCNIESPLYSWLLDLQIIWKALVEASKQQNISKLRVYHSMVTHWVESHQEESLISKFAHDISALNIGLQLTSGFSMTKIWERFRQVYPSSESAWENYASLLALLNDFDLLSTKLYPETNSEISTLRIMIIDIYESIINNDSNREVLSDLFENLNSAIKRLAELAQTFNITRCNQFGDEFTLLSNFVEVSGYFSESTFDKQLFLANYSGKSTLALIHGSKKDIFAPYPRIFDSLWTSKHGKGLSSLVSGLFTNDLITKALDKSVKFETFPGRHLDQNLNDLKTLSSELVENSLSLLEDQKQKFEKILIRWTLEVVSAHGVSGIENFSLSEENIARLSELISNQTESEVNAVFQDYLMPALFTIANSPDSTQLGKAWVLFSAGLIQLFVPNSPLDPAIEEYVAYDLLEMQKKMSNDLIQSWKSVRTTISGDQTIAPERYIPNLSQESMEKPRVFRKDESLDGLFEEWNAFMKSSIDVEPVKQLLQAAEKSVEERNGQIVGIFQNNSSNFMLRLGSKFFLYADLNDILNGYIYGLRFGVELMSIESRSKNASFDVSSTWPLNIVDLLRPDSVESTFNIVQQISKTFDAGSTLSEKLMLYFVNLCFSQKRSVEDASLDPVLNKAFQSIYYRWYYRRMKEEEKAAQEGSLYKHTDTDDAEKDFKELFPDYDEVMGLETDKIKVSDDFEDVYVQIVSSYMKHFLEGESFTLKDTVIDGAKICSSMQSFDFAYDTINPSYVSALLLNMDRAHSKFSERGVTEINFYYDENPAEYSIAMSIMLSINNAVAGLLAQWPEHSTLQNISRTTNEFLNCPSNSPLAQLLHKVEVVFNYLNEWQKFASSQVTLKYHYDELIKLIVSWRKLELSSWKALFHFEDMKCEKNLGKWWFHLFESIIIPFSSENESEEKPSVVQVLSALNIFISDTTYGEFGLRLKLVKAFANHVTSLRLDNGGISNALCNFVAFYDQFIPRIEESMNETKKTLEKDVNEVILLASWKDVNIDALKQSSRRSHNNLFKVVRKYRTLLSTPVMPLIQSGVSEVTKAIISSKEARAVQFLDRTKAEKMVILKACSQISTWNERPNRLKNIETIENNMKIYIEKIAHAEVPSIYEYAKEVVEEMKKLREDTPKVLNDQTKKTVAALKTQKHKLLSDTLKELRRIGIKTSVKADIKKVLATVNLILVNGETFAKTPLEGIDPHYYRILDILPKLRSSISSGHPDIPQPDLERGLAASENMMFNLVTTRKPLSSLAVSVEELGKICKGFKAVAENEKQDFQRASVVSSIQFNLEQMKQMAYYMVKLLDYSVEVATSVSSLYKPVETEVFSSAKTFCERMLVELPEIHHLVFTSSEVELVNEFKMFLEKFSGDLRLWKTNNPQLAFIADVVLTWISQWEYCPFINSSTTVEKLSLVEDVEKCMREASNSILVSVQNVLELVKDDITDETDEWLALSQQRLSRSIKQLHLKQIIRRLKNSMDHILKIEQNSQSSKLISALVAFTMPMLIQYQALVIKILSQAKNSYVEMAKATFALTKSLLTLANDGFCSPEPPNEQKQDNNLQDGTGLGDGEGVENNSKDAEEDDDLAEHAQQPNEEENKDDNDDEDDAVEMEGDMAGGLENLSDQEKDDDEDDNGEEDEELDEEVDDLDDLDPNAVDEKMWDEEAKEDEKEKDSDKMPQNSVQDDDNMEAKEDEDEEAKENDQNDNDKDDEKEDNKETDDPSGEEDVGEQEDEVKNDENEQLDDHVPETETLDLPEDMNLDDDDDVENNGSEEEENEEFDDKMDVDDDEQDQKQDKDDENAEPEDQEADIENDDDANESAEDDGDEEEDNEVPAEGDAETNEDPGMESEEEEVAQAENQEEENEEQKDEDAADQGEEAAEGVDGAENNQEEEVDADAATKTEAGEKGDGADNQVMEEQDDMGASGGASSDLKQEEDKKEEGSNDDGARDEMKESLKQLGDSLKEFHRRRQEIKEASNETEEETENKADVRPDEFQHVDGDNSKHDTQALGAADQKDQVQSIDEDMAIDDEEEEEPKQEEENVKIEEEDNMEIDEDALEAEKAENEAEDFDAKTNGAVVGERKALKEEQDETLLANAEFEDTEAEKELQSYKEEEYVLGREDIPAMTMNEARALWKHSEIATQELAAGLCEQLRLILEPTLATKLRGDYKTGKRLNMKRIIPYIASDFRKDKIWLRRTKPSKRQYQIMIAVDDSKSMSESKSTELAFHSIALVSKALTQLESGGLSVVRFGEDVKLVHPFDKPFSQETGANVFQWFDFKQERTDIKSLCTKSLKIFENARSSTSADLWQLQIIISDGVCEDHNTVQRLVRKAREEKVMLVFVVIDGITSNESIMEMSQVSYSPDPVTGAMTLKVENYLDTFPFEFYVVVRNINELPEMLSLILRQYFSEVANM</sequence>
<dbReference type="InterPro" id="IPR041190">
    <property type="entry name" value="Midasin_AAA_lid_5"/>
</dbReference>
<evidence type="ECO:0000256" key="9">
    <source>
        <dbReference type="ARBA" id="ARBA00023242"/>
    </source>
</evidence>
<feature type="compositionally biased region" description="Basic and acidic residues" evidence="11">
    <location>
        <begin position="4538"/>
        <end position="4560"/>
    </location>
</feature>
<dbReference type="InterPro" id="IPR012099">
    <property type="entry name" value="Midasin"/>
</dbReference>
<dbReference type="InterPro" id="IPR040848">
    <property type="entry name" value="AAA_lid_7"/>
</dbReference>
<keyword evidence="6 10" id="KW-0547">Nucleotide-binding</keyword>
<keyword evidence="9 10" id="KW-0539">Nucleus</keyword>
<evidence type="ECO:0000256" key="8">
    <source>
        <dbReference type="ARBA" id="ARBA00023186"/>
    </source>
</evidence>
<dbReference type="PIRSF" id="PIRSF010340">
    <property type="entry name" value="Midasin"/>
    <property type="match status" value="1"/>
</dbReference>
<evidence type="ECO:0000256" key="6">
    <source>
        <dbReference type="ARBA" id="ARBA00022741"/>
    </source>
</evidence>
<name>A0AA91PVY9_CLALS</name>
<dbReference type="CDD" id="cd00009">
    <property type="entry name" value="AAA"/>
    <property type="match status" value="3"/>
</dbReference>
<dbReference type="GO" id="GO:0005524">
    <property type="term" value="F:ATP binding"/>
    <property type="evidence" value="ECO:0007669"/>
    <property type="project" value="UniProtKB-KW"/>
</dbReference>
<dbReference type="FunFam" id="3.40.50.300:FF:001368">
    <property type="entry name" value="Midasin"/>
    <property type="match status" value="1"/>
</dbReference>
<gene>
    <name evidence="13" type="ORF">A9F13_27g00407</name>
</gene>
<dbReference type="Gene3D" id="3.40.50.410">
    <property type="entry name" value="von Willebrand factor, type A domain"/>
    <property type="match status" value="1"/>
</dbReference>
<dbReference type="InterPro" id="IPR003593">
    <property type="entry name" value="AAA+_ATPase"/>
</dbReference>
<feature type="compositionally biased region" description="Acidic residues" evidence="11">
    <location>
        <begin position="4148"/>
        <end position="4167"/>
    </location>
</feature>
<comment type="similarity">
    <text evidence="3 10">Belongs to the midasin family.</text>
</comment>
<evidence type="ECO:0000256" key="2">
    <source>
        <dbReference type="ARBA" id="ARBA00004642"/>
    </source>
</evidence>
<feature type="compositionally biased region" description="Acidic residues" evidence="11">
    <location>
        <begin position="4351"/>
        <end position="4434"/>
    </location>
</feature>
<evidence type="ECO:0000313" key="14">
    <source>
        <dbReference type="Proteomes" id="UP000195602"/>
    </source>
</evidence>
<feature type="compositionally biased region" description="Acidic residues" evidence="11">
    <location>
        <begin position="4180"/>
        <end position="4206"/>
    </location>
</feature>
<feature type="compositionally biased region" description="Acidic residues" evidence="11">
    <location>
        <begin position="4237"/>
        <end position="4253"/>
    </location>
</feature>
<dbReference type="InterPro" id="IPR025662">
    <property type="entry name" value="Sigma_54_int_dom_ATP-bd_1"/>
</dbReference>
<evidence type="ECO:0000256" key="10">
    <source>
        <dbReference type="PIRNR" id="PIRNR010340"/>
    </source>
</evidence>
<evidence type="ECO:0000259" key="12">
    <source>
        <dbReference type="PROSITE" id="PS50234"/>
    </source>
</evidence>
<comment type="subcellular location">
    <subcellularLocation>
        <location evidence="1">Nucleus</location>
        <location evidence="1">Nucleolus</location>
    </subcellularLocation>
    <subcellularLocation>
        <location evidence="2">Nucleus</location>
        <location evidence="2">Nucleoplasm</location>
    </subcellularLocation>
</comment>
<dbReference type="SMART" id="SM00382">
    <property type="entry name" value="AAA"/>
    <property type="match status" value="6"/>
</dbReference>
<dbReference type="EMBL" id="LYUB02000027">
    <property type="protein sequence ID" value="OVF04497.1"/>
    <property type="molecule type" value="Genomic_DNA"/>
</dbReference>
<protein>
    <recommendedName>
        <fullName evidence="4 10">Midasin</fullName>
    </recommendedName>
</protein>
<evidence type="ECO:0000313" key="13">
    <source>
        <dbReference type="EMBL" id="OVF04497.1"/>
    </source>
</evidence>
<dbReference type="CDD" id="cd01460">
    <property type="entry name" value="vWA_midasin"/>
    <property type="match status" value="1"/>
</dbReference>
<dbReference type="PROSITE" id="PS50234">
    <property type="entry name" value="VWFA"/>
    <property type="match status" value="1"/>
</dbReference>
<dbReference type="PANTHER" id="PTHR48103:SF2">
    <property type="entry name" value="MIDASIN"/>
    <property type="match status" value="1"/>
</dbReference>
<evidence type="ECO:0000256" key="4">
    <source>
        <dbReference type="ARBA" id="ARBA00017143"/>
    </source>
</evidence>
<dbReference type="InterPro" id="IPR036465">
    <property type="entry name" value="vWFA_dom_sf"/>
</dbReference>
<feature type="region of interest" description="Disordered" evidence="11">
    <location>
        <begin position="4099"/>
        <end position="4605"/>
    </location>
</feature>
<dbReference type="KEGG" id="clus:A9F13_27g00407"/>
<dbReference type="PROSITE" id="PS00675">
    <property type="entry name" value="SIGMA54_INTERACT_1"/>
    <property type="match status" value="1"/>
</dbReference>
<feature type="compositionally biased region" description="Basic and acidic residues" evidence="11">
    <location>
        <begin position="4210"/>
        <end position="4230"/>
    </location>
</feature>
<feature type="compositionally biased region" description="Basic and acidic residues" evidence="11">
    <location>
        <begin position="4451"/>
        <end position="4463"/>
    </location>
</feature>
<dbReference type="Proteomes" id="UP000195602">
    <property type="component" value="Unassembled WGS sequence"/>
</dbReference>
<accession>A0AA91PVY9</accession>
<dbReference type="SUPFAM" id="SSF52540">
    <property type="entry name" value="P-loop containing nucleoside triphosphate hydrolases"/>
    <property type="match status" value="6"/>
</dbReference>
<dbReference type="FunFam" id="3.40.50.300:FF:000712">
    <property type="entry name" value="Midasin"/>
    <property type="match status" value="1"/>
</dbReference>
<evidence type="ECO:0000256" key="1">
    <source>
        <dbReference type="ARBA" id="ARBA00004604"/>
    </source>
</evidence>
<dbReference type="InterPro" id="IPR027417">
    <property type="entry name" value="P-loop_NTPase"/>
</dbReference>
<dbReference type="Pfam" id="PF07728">
    <property type="entry name" value="AAA_5"/>
    <property type="match status" value="7"/>
</dbReference>
<feature type="compositionally biased region" description="Basic and acidic residues" evidence="11">
    <location>
        <begin position="4290"/>
        <end position="4302"/>
    </location>
</feature>
<dbReference type="SUPFAM" id="SSF53300">
    <property type="entry name" value="vWA-like"/>
    <property type="match status" value="1"/>
</dbReference>
<dbReference type="GO" id="GO:0030687">
    <property type="term" value="C:preribosome, large subunit precursor"/>
    <property type="evidence" value="ECO:0007669"/>
    <property type="project" value="TreeGrafter"/>
</dbReference>
<organism evidence="13 14">
    <name type="scientific">Clavispora lusitaniae</name>
    <name type="common">Candida lusitaniae</name>
    <dbReference type="NCBI Taxonomy" id="36911"/>
    <lineage>
        <taxon>Eukaryota</taxon>
        <taxon>Fungi</taxon>
        <taxon>Dikarya</taxon>
        <taxon>Ascomycota</taxon>
        <taxon>Saccharomycotina</taxon>
        <taxon>Pichiomycetes</taxon>
        <taxon>Metschnikowiaceae</taxon>
        <taxon>Clavispora</taxon>
    </lineage>
</organism>
<dbReference type="FunFam" id="3.40.50.300:FF:000582">
    <property type="entry name" value="Midasin"/>
    <property type="match status" value="1"/>
</dbReference>
<dbReference type="Pfam" id="PF21108">
    <property type="entry name" value="MDN1_4th"/>
    <property type="match status" value="1"/>
</dbReference>
<dbReference type="GO" id="GO:0005654">
    <property type="term" value="C:nucleoplasm"/>
    <property type="evidence" value="ECO:0007669"/>
    <property type="project" value="UniProtKB-SubCell"/>
</dbReference>